<dbReference type="AlphaFoldDB" id="A0A8W8J4J4"/>
<accession>A0A8W8J4J4</accession>
<feature type="chain" id="PRO_5042430970" description="SUEL-type lectin domain-containing protein" evidence="3">
    <location>
        <begin position="24"/>
        <end position="711"/>
    </location>
</feature>
<evidence type="ECO:0000256" key="2">
    <source>
        <dbReference type="SAM" id="Phobius"/>
    </source>
</evidence>
<feature type="transmembrane region" description="Helical" evidence="2">
    <location>
        <begin position="551"/>
        <end position="576"/>
    </location>
</feature>
<dbReference type="Gene3D" id="2.60.120.290">
    <property type="entry name" value="Spermadhesin, CUB domain"/>
    <property type="match status" value="1"/>
</dbReference>
<proteinExistence type="predicted"/>
<feature type="compositionally biased region" description="Basic and acidic residues" evidence="1">
    <location>
        <begin position="584"/>
        <end position="593"/>
    </location>
</feature>
<dbReference type="EnsemblMetazoa" id="G17214.3">
    <property type="protein sequence ID" value="G17214.3:cds"/>
    <property type="gene ID" value="G17214"/>
</dbReference>
<keyword evidence="5" id="KW-1185">Reference proteome</keyword>
<dbReference type="InterPro" id="IPR035914">
    <property type="entry name" value="Sperma_CUB_dom_sf"/>
</dbReference>
<feature type="region of interest" description="Disordered" evidence="1">
    <location>
        <begin position="505"/>
        <end position="530"/>
    </location>
</feature>
<keyword evidence="2" id="KW-0472">Membrane</keyword>
<keyword evidence="3" id="KW-0732">Signal</keyword>
<evidence type="ECO:0000256" key="3">
    <source>
        <dbReference type="SAM" id="SignalP"/>
    </source>
</evidence>
<organism evidence="4 5">
    <name type="scientific">Magallana gigas</name>
    <name type="common">Pacific oyster</name>
    <name type="synonym">Crassostrea gigas</name>
    <dbReference type="NCBI Taxonomy" id="29159"/>
    <lineage>
        <taxon>Eukaryota</taxon>
        <taxon>Metazoa</taxon>
        <taxon>Spiralia</taxon>
        <taxon>Lophotrochozoa</taxon>
        <taxon>Mollusca</taxon>
        <taxon>Bivalvia</taxon>
        <taxon>Autobranchia</taxon>
        <taxon>Pteriomorphia</taxon>
        <taxon>Ostreida</taxon>
        <taxon>Ostreoidea</taxon>
        <taxon>Ostreidae</taxon>
        <taxon>Magallana</taxon>
    </lineage>
</organism>
<evidence type="ECO:0008006" key="6">
    <source>
        <dbReference type="Google" id="ProtNLM"/>
    </source>
</evidence>
<reference evidence="4" key="1">
    <citation type="submission" date="2022-08" db="UniProtKB">
        <authorList>
            <consortium name="EnsemblMetazoa"/>
        </authorList>
    </citation>
    <scope>IDENTIFICATION</scope>
    <source>
        <strain evidence="4">05x7-T-G4-1.051#20</strain>
    </source>
</reference>
<evidence type="ECO:0000256" key="1">
    <source>
        <dbReference type="SAM" id="MobiDB-lite"/>
    </source>
</evidence>
<dbReference type="OrthoDB" id="10030117at2759"/>
<dbReference type="Proteomes" id="UP000005408">
    <property type="component" value="Unassembled WGS sequence"/>
</dbReference>
<dbReference type="InterPro" id="IPR043159">
    <property type="entry name" value="Lectin_gal-bd_sf"/>
</dbReference>
<dbReference type="CDD" id="cd22823">
    <property type="entry name" value="Gal_Rha_Lectin"/>
    <property type="match status" value="1"/>
</dbReference>
<protein>
    <recommendedName>
        <fullName evidence="6">SUEL-type lectin domain-containing protein</fullName>
    </recommendedName>
</protein>
<dbReference type="OMA" id="SLYCTRR"/>
<keyword evidence="2" id="KW-1133">Transmembrane helix</keyword>
<dbReference type="Gene3D" id="2.60.120.740">
    <property type="match status" value="1"/>
</dbReference>
<feature type="region of interest" description="Disordered" evidence="1">
    <location>
        <begin position="584"/>
        <end position="613"/>
    </location>
</feature>
<evidence type="ECO:0000313" key="4">
    <source>
        <dbReference type="EnsemblMetazoa" id="G17214.2:cds"/>
    </source>
</evidence>
<dbReference type="EnsemblMetazoa" id="G17214.2">
    <property type="protein sequence ID" value="G17214.2:cds"/>
    <property type="gene ID" value="G17214"/>
</dbReference>
<name>A0A8W8J4J4_MAGGI</name>
<feature type="signal peptide" evidence="3">
    <location>
        <begin position="1"/>
        <end position="23"/>
    </location>
</feature>
<keyword evidence="2" id="KW-0812">Transmembrane</keyword>
<sequence>MQIRARLVILLGITLFYFKYAESVTKYACVSFSGIGSPRAPYGGVMGPNWEFDLFGDSNSNSASSEEFFGFGGYDPRATRYGMIPGFGGPAPNMSPGTSPLAAGAFSPPYTGAAAPGLPNTAASLGGASHITGQSPQAIGPPGHMPYPPRPPGNPGMVLTGRLTCADRPGSTILITKLVYGNGGIYTCSAPDQDCDIVDYQDTEITPFCDGRVNCNIRTTGKLLPSCKATSNFVHVEYECIFPWSSFNICKDTETVVRELEVYIMSPSFFQAATPPSKKCECILKSRYDNRIMAQYVHTDLHESGNLTCTDSSVLFESKLNPNQTELEKRTEVCGRRSLNNYLYRGDLRITFRDSDSGGSRGGFVSKLLVPPIGMGMQNEIAIQCGPVRNAGDPTPAPNSMNNNPMGMPFPGSFGPYSPLGTLNSPFQQSPRIPAPPVFEGVNSMQPPNVGMPFPGMGPPQANWGGQTNWGNPQFQAPKFSFGPPGGGTTSTAAPPAWARNEKPPIPIASNIGPPPLMTATRRRPPTRQRIQSKDVTVETKDGGVDNTGRLVAYVIGGIGAVMTAFGALFISLYCTRRKQRVLERRASEKSDTEIENQSSSAEDIPVYNDPSASDLVHPIERANCGHVNSAFDETEAAAGDRISVISGSFEDIRLHDDGNYLSLDEVAEERRRGSGDDVPLEMMVESKYCKSLEVVRRPGDFEESVYDNNI</sequence>
<evidence type="ECO:0000313" key="5">
    <source>
        <dbReference type="Proteomes" id="UP000005408"/>
    </source>
</evidence>